<gene>
    <name evidence="1" type="ordered locus">Ferp_1210</name>
</gene>
<dbReference type="KEGG" id="fpl:Ferp_1210"/>
<dbReference type="STRING" id="589924.Ferp_1210"/>
<protein>
    <submittedName>
        <fullName evidence="1">Uncharacterized protein</fullName>
    </submittedName>
</protein>
<evidence type="ECO:0000313" key="1">
    <source>
        <dbReference type="EMBL" id="ADC65368.1"/>
    </source>
</evidence>
<dbReference type="PaxDb" id="589924-Ferp_1210"/>
<dbReference type="HOGENOM" id="CLU_070985_0_0_2"/>
<evidence type="ECO:0000313" key="2">
    <source>
        <dbReference type="Proteomes" id="UP000002613"/>
    </source>
</evidence>
<dbReference type="EMBL" id="CP001899">
    <property type="protein sequence ID" value="ADC65368.1"/>
    <property type="molecule type" value="Genomic_DNA"/>
</dbReference>
<sequence length="337" mass="39156">MRKAVLVLLLFVIACNGTVAGKEFSDEVSEIVERILNEDVKVNVQPGKLPSKAEIEQLNTYVNPVTKIVKALKARGLDNKEIVEILKRYNLGWDPRTGAAWREFKKPSEKELSYLKTLKPLSKNNNDVSINQISGQANQVMEVIPDDIYRGINTNLKPSEMRLESDGTVQHVITTHVGRTLVNESCWTEAGVVRWLVDGEPSDIWIFTFDNDEGQWKWHGTTNSSTFTNYIIYVTDQVDAWGYIYHIWINEEWVRSGHLWYRENNVDQANEVWTDTGSYTDDYGVAKHDDPFLYIQDYAVWWDDNVRTEWWHSPTNQCPVKEYHELEGSSWAYWTWI</sequence>
<reference evidence="2" key="1">
    <citation type="submission" date="2010-02" db="EMBL/GenBank/DDBJ databases">
        <title>Complete sequence of Ferroglobus placidus DSM 10642.</title>
        <authorList>
            <consortium name="US DOE Joint Genome Institute"/>
            <person name="Lucas S."/>
            <person name="Copeland A."/>
            <person name="Lapidus A."/>
            <person name="Cheng J.-F."/>
            <person name="Bruce D."/>
            <person name="Goodwin L."/>
            <person name="Pitluck S."/>
            <person name="Saunders E."/>
            <person name="Brettin T."/>
            <person name="Detter J.C."/>
            <person name="Han C."/>
            <person name="Tapia R."/>
            <person name="Larimer F."/>
            <person name="Land M."/>
            <person name="Hauser L."/>
            <person name="Kyrpides N."/>
            <person name="Ivanova N."/>
            <person name="Holmes D."/>
            <person name="Lovley D."/>
            <person name="Kyrpides N."/>
            <person name="Anderson I.J."/>
            <person name="Woyke T."/>
        </authorList>
    </citation>
    <scope>NUCLEOTIDE SEQUENCE [LARGE SCALE GENOMIC DNA]</scope>
    <source>
        <strain evidence="2">DSM 10642 / AEDII12DO</strain>
    </source>
</reference>
<accession>D3RY05</accession>
<keyword evidence="2" id="KW-1185">Reference proteome</keyword>
<dbReference type="AlphaFoldDB" id="D3RY05"/>
<organism evidence="1 2">
    <name type="scientific">Ferroglobus placidus (strain DSM 10642 / AEDII12DO)</name>
    <dbReference type="NCBI Taxonomy" id="589924"/>
    <lineage>
        <taxon>Archaea</taxon>
        <taxon>Methanobacteriati</taxon>
        <taxon>Methanobacteriota</taxon>
        <taxon>Archaeoglobi</taxon>
        <taxon>Archaeoglobales</taxon>
        <taxon>Archaeoglobaceae</taxon>
        <taxon>Ferroglobus</taxon>
    </lineage>
</organism>
<reference evidence="1 2" key="2">
    <citation type="journal article" date="2011" name="Stand. Genomic Sci.">
        <title>Complete genome sequence of Ferroglobus placidus AEDII12DO.</title>
        <authorList>
            <person name="Anderson I."/>
            <person name="Risso C."/>
            <person name="Holmes D."/>
            <person name="Lucas S."/>
            <person name="Copeland A."/>
            <person name="Lapidus A."/>
            <person name="Cheng J.F."/>
            <person name="Bruce D."/>
            <person name="Goodwin L."/>
            <person name="Pitluck S."/>
            <person name="Saunders E."/>
            <person name="Brettin T."/>
            <person name="Detter J.C."/>
            <person name="Han C."/>
            <person name="Tapia R."/>
            <person name="Larimer F."/>
            <person name="Land M."/>
            <person name="Hauser L."/>
            <person name="Woyke T."/>
            <person name="Lovley D."/>
            <person name="Kyrpides N."/>
            <person name="Ivanova N."/>
        </authorList>
    </citation>
    <scope>NUCLEOTIDE SEQUENCE [LARGE SCALE GENOMIC DNA]</scope>
    <source>
        <strain evidence="2">DSM 10642 / AEDII12DO</strain>
    </source>
</reference>
<proteinExistence type="predicted"/>
<dbReference type="Proteomes" id="UP000002613">
    <property type="component" value="Chromosome"/>
</dbReference>
<dbReference type="PROSITE" id="PS51257">
    <property type="entry name" value="PROKAR_LIPOPROTEIN"/>
    <property type="match status" value="1"/>
</dbReference>
<name>D3RY05_FERPA</name>
<dbReference type="eggNOG" id="arCOG10238">
    <property type="taxonomic scope" value="Archaea"/>
</dbReference>